<protein>
    <recommendedName>
        <fullName evidence="3">IS3 family transposase</fullName>
    </recommendedName>
</protein>
<evidence type="ECO:0008006" key="3">
    <source>
        <dbReference type="Google" id="ProtNLM"/>
    </source>
</evidence>
<dbReference type="EMBL" id="ADNU01000011">
    <property type="protein sequence ID" value="EFG48432.1"/>
    <property type="molecule type" value="Genomic_DNA"/>
</dbReference>
<keyword evidence="2" id="KW-1185">Reference proteome</keyword>
<dbReference type="AlphaFoldDB" id="D4YK25"/>
<evidence type="ECO:0000313" key="2">
    <source>
        <dbReference type="Proteomes" id="UP000005714"/>
    </source>
</evidence>
<organism evidence="1 2">
    <name type="scientific">Brevibacterium mcbrellneri ATCC 49030</name>
    <dbReference type="NCBI Taxonomy" id="585530"/>
    <lineage>
        <taxon>Bacteria</taxon>
        <taxon>Bacillati</taxon>
        <taxon>Actinomycetota</taxon>
        <taxon>Actinomycetes</taxon>
        <taxon>Micrococcales</taxon>
        <taxon>Brevibacteriaceae</taxon>
        <taxon>Brevibacterium</taxon>
    </lineage>
</organism>
<dbReference type="Proteomes" id="UP000005714">
    <property type="component" value="Unassembled WGS sequence"/>
</dbReference>
<accession>D4YK25</accession>
<reference evidence="1 2" key="1">
    <citation type="submission" date="2010-04" db="EMBL/GenBank/DDBJ databases">
        <authorList>
            <person name="Qin X."/>
            <person name="Bachman B."/>
            <person name="Battles P."/>
            <person name="Bell A."/>
            <person name="Bess C."/>
            <person name="Bickham C."/>
            <person name="Chaboub L."/>
            <person name="Chen D."/>
            <person name="Coyle M."/>
            <person name="Deiros D.R."/>
            <person name="Dinh H."/>
            <person name="Forbes L."/>
            <person name="Fowler G."/>
            <person name="Francisco L."/>
            <person name="Fu Q."/>
            <person name="Gubbala S."/>
            <person name="Hale W."/>
            <person name="Han Y."/>
            <person name="Hemphill L."/>
            <person name="Highlander S.K."/>
            <person name="Hirani K."/>
            <person name="Hogues M."/>
            <person name="Jackson L."/>
            <person name="Jakkamsetti A."/>
            <person name="Javaid M."/>
            <person name="Jiang H."/>
            <person name="Korchina V."/>
            <person name="Kovar C."/>
            <person name="Lara F."/>
            <person name="Lee S."/>
            <person name="Mata R."/>
            <person name="Mathew T."/>
            <person name="Moen C."/>
            <person name="Morales K."/>
            <person name="Munidasa M."/>
            <person name="Nazareth L."/>
            <person name="Ngo R."/>
            <person name="Nguyen L."/>
            <person name="Okwuonu G."/>
            <person name="Ongeri F."/>
            <person name="Patil S."/>
            <person name="Petrosino J."/>
            <person name="Pham C."/>
            <person name="Pham P."/>
            <person name="Pu L.-L."/>
            <person name="Puazo M."/>
            <person name="Raj R."/>
            <person name="Reid J."/>
            <person name="Rouhana J."/>
            <person name="Saada N."/>
            <person name="Shang Y."/>
            <person name="Simmons D."/>
            <person name="Thornton R."/>
            <person name="Warren J."/>
            <person name="Weissenberger G."/>
            <person name="Zhang J."/>
            <person name="Zhang L."/>
            <person name="Zhou C."/>
            <person name="Zhu D."/>
            <person name="Muzny D."/>
            <person name="Worley K."/>
            <person name="Gibbs R."/>
        </authorList>
    </citation>
    <scope>NUCLEOTIDE SEQUENCE [LARGE SCALE GENOMIC DNA]</scope>
    <source>
        <strain evidence="1 2">ATCC 49030</strain>
    </source>
</reference>
<gene>
    <name evidence="1" type="ORF">HMPREF0183_0285</name>
</gene>
<comment type="caution">
    <text evidence="1">The sequence shown here is derived from an EMBL/GenBank/DDBJ whole genome shotgun (WGS) entry which is preliminary data.</text>
</comment>
<proteinExistence type="predicted"/>
<name>D4YK25_9MICO</name>
<sequence>MALRVFKRTQSVTKMIRELGYPGRRTMHRWVREGVSPGRRRRQAKAAASYPVEVKLEVVELFHAGWRPDEIVVQCGVRSRSNMFLRVCD</sequence>
<evidence type="ECO:0000313" key="1">
    <source>
        <dbReference type="EMBL" id="EFG48432.1"/>
    </source>
</evidence>